<dbReference type="PANTHER" id="PTHR44167">
    <property type="entry name" value="OVARIAN-SPECIFIC SERINE/THREONINE-PROTEIN KINASE LOK-RELATED"/>
    <property type="match status" value="1"/>
</dbReference>
<dbReference type="SUPFAM" id="SSF56112">
    <property type="entry name" value="Protein kinase-like (PK-like)"/>
    <property type="match status" value="1"/>
</dbReference>
<proteinExistence type="predicted"/>
<sequence length="275" mass="31653">MSEISEEIYLEGLLGKGAFCDVYMAKCSSSDELYAVKTLSDQYEVNSFEWILRREFEVLQHFDHPCIIKAFGLMRVLGDKLGLVLEYVEGPLFHHFSLREKFIPFLECRLLSLLETIDVLNAENIIHGDIKPENVFASITESNNRVKLIDFGASSYIDLENNKINQFDFATPVYSPLRWGLEGVIHPYKLDFFSWSLMILQGLSGFDLKSNKKDLMCAIERNEMKCLFDFLKSKEKASSVDLNCFAKMVNALSLNYKPHSLSKECYLTEYRKALV</sequence>
<comment type="caution">
    <text evidence="2">The sequence shown here is derived from an EMBL/GenBank/DDBJ whole genome shotgun (WGS) entry which is preliminary data.</text>
</comment>
<feature type="domain" description="Protein kinase" evidence="1">
    <location>
        <begin position="8"/>
        <end position="275"/>
    </location>
</feature>
<reference evidence="2" key="1">
    <citation type="submission" date="2023-07" db="EMBL/GenBank/DDBJ databases">
        <title>Genomic Encyclopedia of Type Strains, Phase IV (KMG-IV): sequencing the most valuable type-strain genomes for metagenomic binning, comparative biology and taxonomic classification.</title>
        <authorList>
            <person name="Goeker M."/>
        </authorList>
    </citation>
    <scope>NUCLEOTIDE SEQUENCE</scope>
    <source>
        <strain evidence="2">DSM 26174</strain>
    </source>
</reference>
<dbReference type="InterPro" id="IPR000719">
    <property type="entry name" value="Prot_kinase_dom"/>
</dbReference>
<dbReference type="SMART" id="SM00220">
    <property type="entry name" value="S_TKc"/>
    <property type="match status" value="1"/>
</dbReference>
<keyword evidence="2" id="KW-0418">Kinase</keyword>
<dbReference type="AlphaFoldDB" id="A0AAE4BRT1"/>
<keyword evidence="2" id="KW-0723">Serine/threonine-protein kinase</keyword>
<dbReference type="EMBL" id="JAVDQD010000002">
    <property type="protein sequence ID" value="MDR6239006.1"/>
    <property type="molecule type" value="Genomic_DNA"/>
</dbReference>
<keyword evidence="3" id="KW-1185">Reference proteome</keyword>
<evidence type="ECO:0000313" key="2">
    <source>
        <dbReference type="EMBL" id="MDR6239006.1"/>
    </source>
</evidence>
<dbReference type="CDD" id="cd00180">
    <property type="entry name" value="PKc"/>
    <property type="match status" value="1"/>
</dbReference>
<dbReference type="RefSeq" id="WP_309938515.1">
    <property type="nucleotide sequence ID" value="NZ_AP025305.1"/>
</dbReference>
<name>A0AAE4BRT1_9BACT</name>
<dbReference type="InterPro" id="IPR011009">
    <property type="entry name" value="Kinase-like_dom_sf"/>
</dbReference>
<dbReference type="Pfam" id="PF00069">
    <property type="entry name" value="Pkinase"/>
    <property type="match status" value="1"/>
</dbReference>
<evidence type="ECO:0000259" key="1">
    <source>
        <dbReference type="PROSITE" id="PS50011"/>
    </source>
</evidence>
<dbReference type="GO" id="GO:0004674">
    <property type="term" value="F:protein serine/threonine kinase activity"/>
    <property type="evidence" value="ECO:0007669"/>
    <property type="project" value="UniProtKB-KW"/>
</dbReference>
<dbReference type="Gene3D" id="1.10.510.10">
    <property type="entry name" value="Transferase(Phosphotransferase) domain 1"/>
    <property type="match status" value="1"/>
</dbReference>
<protein>
    <submittedName>
        <fullName evidence="2">Serine/threonine protein kinase</fullName>
    </submittedName>
</protein>
<organism evidence="2 3">
    <name type="scientific">Aureibacter tunicatorum</name>
    <dbReference type="NCBI Taxonomy" id="866807"/>
    <lineage>
        <taxon>Bacteria</taxon>
        <taxon>Pseudomonadati</taxon>
        <taxon>Bacteroidota</taxon>
        <taxon>Cytophagia</taxon>
        <taxon>Cytophagales</taxon>
        <taxon>Persicobacteraceae</taxon>
        <taxon>Aureibacter</taxon>
    </lineage>
</organism>
<accession>A0AAE4BRT1</accession>
<dbReference type="PANTHER" id="PTHR44167:SF24">
    <property type="entry name" value="SERINE_THREONINE-PROTEIN KINASE CHK2"/>
    <property type="match status" value="1"/>
</dbReference>
<gene>
    <name evidence="2" type="ORF">HNQ88_002043</name>
</gene>
<dbReference type="GO" id="GO:0005524">
    <property type="term" value="F:ATP binding"/>
    <property type="evidence" value="ECO:0007669"/>
    <property type="project" value="InterPro"/>
</dbReference>
<evidence type="ECO:0000313" key="3">
    <source>
        <dbReference type="Proteomes" id="UP001185092"/>
    </source>
</evidence>
<dbReference type="Proteomes" id="UP001185092">
    <property type="component" value="Unassembled WGS sequence"/>
</dbReference>
<keyword evidence="2" id="KW-0808">Transferase</keyword>
<dbReference type="PROSITE" id="PS50011">
    <property type="entry name" value="PROTEIN_KINASE_DOM"/>
    <property type="match status" value="1"/>
</dbReference>